<reference evidence="1" key="1">
    <citation type="submission" date="2021-01" db="EMBL/GenBank/DDBJ databases">
        <authorList>
            <person name="Corre E."/>
            <person name="Pelletier E."/>
            <person name="Niang G."/>
            <person name="Scheremetjew M."/>
            <person name="Finn R."/>
            <person name="Kale V."/>
            <person name="Holt S."/>
            <person name="Cochrane G."/>
            <person name="Meng A."/>
            <person name="Brown T."/>
            <person name="Cohen L."/>
        </authorList>
    </citation>
    <scope>NUCLEOTIDE SEQUENCE</scope>
    <source>
        <strain evidence="1">CCMP3105</strain>
    </source>
</reference>
<dbReference type="AlphaFoldDB" id="A0A7S4VL53"/>
<protein>
    <submittedName>
        <fullName evidence="1">Uncharacterized protein</fullName>
    </submittedName>
</protein>
<gene>
    <name evidence="1" type="ORF">AMON00008_LOCUS30793</name>
</gene>
<organism evidence="1">
    <name type="scientific">Alexandrium monilatum</name>
    <dbReference type="NCBI Taxonomy" id="311494"/>
    <lineage>
        <taxon>Eukaryota</taxon>
        <taxon>Sar</taxon>
        <taxon>Alveolata</taxon>
        <taxon>Dinophyceae</taxon>
        <taxon>Gonyaulacales</taxon>
        <taxon>Pyrocystaceae</taxon>
        <taxon>Alexandrium</taxon>
    </lineage>
</organism>
<dbReference type="SUPFAM" id="SSF57850">
    <property type="entry name" value="RING/U-box"/>
    <property type="match status" value="1"/>
</dbReference>
<evidence type="ECO:0000313" key="1">
    <source>
        <dbReference type="EMBL" id="CAE4604710.1"/>
    </source>
</evidence>
<dbReference type="EMBL" id="HBNR01044239">
    <property type="protein sequence ID" value="CAE4604710.1"/>
    <property type="molecule type" value="Transcribed_RNA"/>
</dbReference>
<accession>A0A7S4VL53</accession>
<name>A0A7S4VL53_9DINO</name>
<sequence>MGPNRTSERQASLCKDSAEGVCACALQTLEEEARPSTRQDPGSAVARTPECRAKAKLDAPWLRNWRNRIEPFLEPISPESRLNAPCFLCQGHVGRRLKIWRRECPAGHLAQGCVALRTCGHQFHSACWAYFTRSQQRGACRHCPQCGERWAPEALFVREQAPVKVAALKAWASPPASARRLATGAREDGLSGWATGTGVHGLGLSL</sequence>
<proteinExistence type="predicted"/>